<evidence type="ECO:0000256" key="1">
    <source>
        <dbReference type="SAM" id="Phobius"/>
    </source>
</evidence>
<keyword evidence="1" id="KW-1133">Transmembrane helix</keyword>
<dbReference type="InterPro" id="IPR008984">
    <property type="entry name" value="SMAD_FHA_dom_sf"/>
</dbReference>
<dbReference type="EMBL" id="CP000390">
    <property type="protein sequence ID" value="ABG61506.1"/>
    <property type="molecule type" value="Genomic_DNA"/>
</dbReference>
<dbReference type="STRING" id="266779.Meso_0101"/>
<dbReference type="KEGG" id="mes:Meso_0101"/>
<proteinExistence type="predicted"/>
<dbReference type="HOGENOM" id="CLU_768815_0_0_5"/>
<keyword evidence="1" id="KW-0472">Membrane</keyword>
<dbReference type="AlphaFoldDB" id="Q11M69"/>
<protein>
    <submittedName>
        <fullName evidence="2">Forkhead-associated</fullName>
    </submittedName>
</protein>
<name>Q11M69_CHESB</name>
<accession>Q11M69</accession>
<dbReference type="SUPFAM" id="SSF49879">
    <property type="entry name" value="SMAD/FHA domain"/>
    <property type="match status" value="1"/>
</dbReference>
<reference evidence="2" key="1">
    <citation type="submission" date="2006-06" db="EMBL/GenBank/DDBJ databases">
        <title>Complete sequence of chromosome of Chelativorans sp. BNC1.</title>
        <authorList>
            <consortium name="US DOE Joint Genome Institute"/>
            <person name="Copeland A."/>
            <person name="Lucas S."/>
            <person name="Lapidus A."/>
            <person name="Barry K."/>
            <person name="Detter J.C."/>
            <person name="Glavina del Rio T."/>
            <person name="Hammon N."/>
            <person name="Israni S."/>
            <person name="Dalin E."/>
            <person name="Tice H."/>
            <person name="Pitluck S."/>
            <person name="Chertkov O."/>
            <person name="Brettin T."/>
            <person name="Bruce D."/>
            <person name="Han C."/>
            <person name="Tapia R."/>
            <person name="Gilna P."/>
            <person name="Schmutz J."/>
            <person name="Larimer F."/>
            <person name="Land M."/>
            <person name="Hauser L."/>
            <person name="Kyrpides N."/>
            <person name="Mikhailova N."/>
            <person name="Richardson P."/>
        </authorList>
    </citation>
    <scope>NUCLEOTIDE SEQUENCE</scope>
    <source>
        <strain evidence="2">BNC1</strain>
    </source>
</reference>
<feature type="transmembrane region" description="Helical" evidence="1">
    <location>
        <begin position="126"/>
        <end position="144"/>
    </location>
</feature>
<gene>
    <name evidence="2" type="ordered locus">Meso_0101</name>
</gene>
<dbReference type="Gene3D" id="2.60.200.20">
    <property type="match status" value="1"/>
</dbReference>
<evidence type="ECO:0000313" key="2">
    <source>
        <dbReference type="EMBL" id="ABG61506.1"/>
    </source>
</evidence>
<sequence>MIVAKLSRAGCEDRFFSLDPGEYRLGSDFNCEIALIHSEIAPEHLMLKVGEGSASVLLKPGSAATFFNHAAQRNLPLSQEEWTPWRPGDRLVIADIFLELDGVKAEEPDRGESAGKPVKRRVSRKIALAAAALAVLAGIGNSLFTRELEGSTMARADQEQAGRTDPAPVAGQACPDDAALARILQFPGARIERLGCSGGNCSATLRASDAAVRERVQAKLTDTRTPLAVDIFVDSEIAEAAKLIIASLGVEARVLGNKDGVITLSAICDRELRKRLAGILKADVPGIAEVRFQPASPADLDTMAKRVVALWPGAYPYVVTDDGTVVRPGEQLGQNSRLVEVTGQHLLVEIDGQRQKVVVK</sequence>
<dbReference type="CDD" id="cd00060">
    <property type="entry name" value="FHA"/>
    <property type="match status" value="1"/>
</dbReference>
<organism evidence="2">
    <name type="scientific">Chelativorans sp. (strain BNC1)</name>
    <dbReference type="NCBI Taxonomy" id="266779"/>
    <lineage>
        <taxon>Bacteria</taxon>
        <taxon>Pseudomonadati</taxon>
        <taxon>Pseudomonadota</taxon>
        <taxon>Alphaproteobacteria</taxon>
        <taxon>Hyphomicrobiales</taxon>
        <taxon>Phyllobacteriaceae</taxon>
        <taxon>Chelativorans</taxon>
    </lineage>
</organism>
<keyword evidence="1" id="KW-0812">Transmembrane</keyword>